<sequence>MCRCLVALHLQEEKRRQQLMSEVIVASAPVARFLFSLSASGALLSSLLRYGVSVPHTTPYSILYV</sequence>
<dbReference type="AlphaFoldDB" id="A0A9P7R636"/>
<gene>
    <name evidence="1" type="ORF">JMJ77_014133</name>
</gene>
<evidence type="ECO:0000313" key="1">
    <source>
        <dbReference type="EMBL" id="KAG7048496.1"/>
    </source>
</evidence>
<accession>A0A9P7R636</accession>
<dbReference type="EMBL" id="JAESDN010000006">
    <property type="protein sequence ID" value="KAG7048496.1"/>
    <property type="molecule type" value="Genomic_DNA"/>
</dbReference>
<reference evidence="1" key="1">
    <citation type="submission" date="2021-05" db="EMBL/GenBank/DDBJ databases">
        <title>Comparative genomics of three Colletotrichum scovillei strains and genetic complementation revealed genes involved fungal growth and virulence on chili pepper.</title>
        <authorList>
            <person name="Hsieh D.-K."/>
            <person name="Chuang S.-C."/>
            <person name="Chen C.-Y."/>
            <person name="Chao Y.-T."/>
            <person name="Lu M.-Y.J."/>
            <person name="Lee M.-H."/>
            <person name="Shih M.-C."/>
        </authorList>
    </citation>
    <scope>NUCLEOTIDE SEQUENCE</scope>
    <source>
        <strain evidence="1">Coll-153</strain>
    </source>
</reference>
<organism evidence="1 2">
    <name type="scientific">Colletotrichum scovillei</name>
    <dbReference type="NCBI Taxonomy" id="1209932"/>
    <lineage>
        <taxon>Eukaryota</taxon>
        <taxon>Fungi</taxon>
        <taxon>Dikarya</taxon>
        <taxon>Ascomycota</taxon>
        <taxon>Pezizomycotina</taxon>
        <taxon>Sordariomycetes</taxon>
        <taxon>Hypocreomycetidae</taxon>
        <taxon>Glomerellales</taxon>
        <taxon>Glomerellaceae</taxon>
        <taxon>Colletotrichum</taxon>
        <taxon>Colletotrichum acutatum species complex</taxon>
    </lineage>
</organism>
<comment type="caution">
    <text evidence="1">The sequence shown here is derived from an EMBL/GenBank/DDBJ whole genome shotgun (WGS) entry which is preliminary data.</text>
</comment>
<proteinExistence type="predicted"/>
<name>A0A9P7R636_9PEZI</name>
<keyword evidence="2" id="KW-1185">Reference proteome</keyword>
<dbReference type="Proteomes" id="UP000699042">
    <property type="component" value="Unassembled WGS sequence"/>
</dbReference>
<protein>
    <submittedName>
        <fullName evidence="1">Uncharacterized protein</fullName>
    </submittedName>
</protein>
<evidence type="ECO:0000313" key="2">
    <source>
        <dbReference type="Proteomes" id="UP000699042"/>
    </source>
</evidence>